<evidence type="ECO:0000256" key="8">
    <source>
        <dbReference type="RuleBase" id="RU003781"/>
    </source>
</evidence>
<keyword evidence="5 7" id="KW-0460">Magnesium</keyword>
<reference evidence="9 10" key="1">
    <citation type="journal article" date="2019" name="Int. J. Syst. Evol. Microbiol.">
        <title>The Global Catalogue of Microorganisms (GCM) 10K type strain sequencing project: providing services to taxonomists for standard genome sequencing and annotation.</title>
        <authorList>
            <consortium name="The Broad Institute Genomics Platform"/>
            <consortium name="The Broad Institute Genome Sequencing Center for Infectious Disease"/>
            <person name="Wu L."/>
            <person name="Ma J."/>
        </authorList>
    </citation>
    <scope>NUCLEOTIDE SEQUENCE [LARGE SCALE GENOMIC DNA]</scope>
    <source>
        <strain evidence="9 10">JCM 9731</strain>
    </source>
</reference>
<keyword evidence="3 7" id="KW-0547">Nucleotide-binding</keyword>
<dbReference type="EMBL" id="BAAADJ010000023">
    <property type="protein sequence ID" value="GAA0333715.1"/>
    <property type="molecule type" value="Genomic_DNA"/>
</dbReference>
<dbReference type="InterPro" id="IPR020922">
    <property type="entry name" value="dITP/XTP_pyrophosphatase"/>
</dbReference>
<dbReference type="SUPFAM" id="SSF52972">
    <property type="entry name" value="ITPase-like"/>
    <property type="match status" value="1"/>
</dbReference>
<dbReference type="InterPro" id="IPR002637">
    <property type="entry name" value="RdgB/HAM1"/>
</dbReference>
<comment type="similarity">
    <text evidence="1 7 8">Belongs to the HAM1 NTPase family.</text>
</comment>
<accession>A0ABN0WDG6</accession>
<comment type="cofactor">
    <cofactor evidence="7">
        <name>Mg(2+)</name>
        <dbReference type="ChEBI" id="CHEBI:18420"/>
    </cofactor>
    <text evidence="7">Binds 1 Mg(2+) ion per subunit.</text>
</comment>
<comment type="caution">
    <text evidence="9">The sequence shown here is derived from an EMBL/GenBank/DDBJ whole genome shotgun (WGS) entry which is preliminary data.</text>
</comment>
<keyword evidence="2 7" id="KW-0479">Metal-binding</keyword>
<dbReference type="Pfam" id="PF01725">
    <property type="entry name" value="Ham1p_like"/>
    <property type="match status" value="1"/>
</dbReference>
<evidence type="ECO:0000256" key="5">
    <source>
        <dbReference type="ARBA" id="ARBA00022842"/>
    </source>
</evidence>
<comment type="caution">
    <text evidence="7">Lacks conserved residue(s) required for the propagation of feature annotation.</text>
</comment>
<feature type="binding site" evidence="7">
    <location>
        <position position="71"/>
    </location>
    <ligand>
        <name>Mg(2+)</name>
        <dbReference type="ChEBI" id="CHEBI:18420"/>
    </ligand>
</feature>
<feature type="binding site" evidence="7">
    <location>
        <begin position="182"/>
        <end position="183"/>
    </location>
    <ligand>
        <name>substrate</name>
    </ligand>
</feature>
<organism evidence="9 10">
    <name type="scientific">Bacillus carboniphilus</name>
    <dbReference type="NCBI Taxonomy" id="86663"/>
    <lineage>
        <taxon>Bacteria</taxon>
        <taxon>Bacillati</taxon>
        <taxon>Bacillota</taxon>
        <taxon>Bacilli</taxon>
        <taxon>Bacillales</taxon>
        <taxon>Bacillaceae</taxon>
        <taxon>Bacillus</taxon>
    </lineage>
</organism>
<dbReference type="NCBIfam" id="NF011397">
    <property type="entry name" value="PRK14822.1"/>
    <property type="match status" value="1"/>
</dbReference>
<evidence type="ECO:0000313" key="10">
    <source>
        <dbReference type="Proteomes" id="UP001500782"/>
    </source>
</evidence>
<comment type="catalytic activity">
    <reaction evidence="7">
        <text>ITP + H2O = IMP + diphosphate + H(+)</text>
        <dbReference type="Rhea" id="RHEA:29399"/>
        <dbReference type="ChEBI" id="CHEBI:15377"/>
        <dbReference type="ChEBI" id="CHEBI:15378"/>
        <dbReference type="ChEBI" id="CHEBI:33019"/>
        <dbReference type="ChEBI" id="CHEBI:58053"/>
        <dbReference type="ChEBI" id="CHEBI:61402"/>
        <dbReference type="EC" id="3.6.1.66"/>
    </reaction>
</comment>
<comment type="catalytic activity">
    <reaction evidence="7">
        <text>dITP + H2O = dIMP + diphosphate + H(+)</text>
        <dbReference type="Rhea" id="RHEA:28342"/>
        <dbReference type="ChEBI" id="CHEBI:15377"/>
        <dbReference type="ChEBI" id="CHEBI:15378"/>
        <dbReference type="ChEBI" id="CHEBI:33019"/>
        <dbReference type="ChEBI" id="CHEBI:61194"/>
        <dbReference type="ChEBI" id="CHEBI:61382"/>
        <dbReference type="EC" id="3.6.1.66"/>
    </reaction>
</comment>
<feature type="binding site" evidence="7">
    <location>
        <begin position="154"/>
        <end position="157"/>
    </location>
    <ligand>
        <name>substrate</name>
    </ligand>
</feature>
<comment type="function">
    <text evidence="7">Pyrophosphatase that catalyzes the hydrolysis of nucleoside triphosphates to their monophosphate derivatives, with a high preference for the non-canonical purine nucleotides XTP (xanthosine triphosphate), dITP (deoxyinosine triphosphate) and ITP. Seems to function as a house-cleaning enzyme that removes non-canonical purine nucleotides from the nucleotide pool, thus preventing their incorporation into DNA/RNA and avoiding chromosomal lesions.</text>
</comment>
<evidence type="ECO:0000256" key="1">
    <source>
        <dbReference type="ARBA" id="ARBA00008023"/>
    </source>
</evidence>
<dbReference type="Proteomes" id="UP001500782">
    <property type="component" value="Unassembled WGS sequence"/>
</dbReference>
<comment type="subunit">
    <text evidence="7">Homodimer.</text>
</comment>
<dbReference type="RefSeq" id="WP_343799640.1">
    <property type="nucleotide sequence ID" value="NZ_BAAADJ010000023.1"/>
</dbReference>
<dbReference type="CDD" id="cd00515">
    <property type="entry name" value="HAM1"/>
    <property type="match status" value="1"/>
</dbReference>
<dbReference type="InterPro" id="IPR029001">
    <property type="entry name" value="ITPase-like_fam"/>
</dbReference>
<evidence type="ECO:0000313" key="9">
    <source>
        <dbReference type="EMBL" id="GAA0333715.1"/>
    </source>
</evidence>
<feature type="binding site" evidence="7">
    <location>
        <begin position="9"/>
        <end position="14"/>
    </location>
    <ligand>
        <name>substrate</name>
    </ligand>
</feature>
<gene>
    <name evidence="9" type="ORF">GCM10008967_25580</name>
</gene>
<keyword evidence="6 7" id="KW-0546">Nucleotide metabolism</keyword>
<protein>
    <recommendedName>
        <fullName evidence="7">dITP/XTP pyrophosphatase</fullName>
        <ecNumber evidence="7">3.6.1.66</ecNumber>
    </recommendedName>
    <alternativeName>
        <fullName evidence="7">Non-canonical purine NTP pyrophosphatase</fullName>
    </alternativeName>
    <alternativeName>
        <fullName evidence="7">Non-standard purine NTP pyrophosphatase</fullName>
    </alternativeName>
    <alternativeName>
        <fullName evidence="7">Nucleoside-triphosphate diphosphatase</fullName>
    </alternativeName>
    <alternativeName>
        <fullName evidence="7">Nucleoside-triphosphate pyrophosphatase</fullName>
        <shortName evidence="7">NTPase</shortName>
    </alternativeName>
</protein>
<proteinExistence type="inferred from homology"/>
<dbReference type="EC" id="3.6.1.66" evidence="7"/>
<keyword evidence="10" id="KW-1185">Reference proteome</keyword>
<evidence type="ECO:0000256" key="3">
    <source>
        <dbReference type="ARBA" id="ARBA00022741"/>
    </source>
</evidence>
<feature type="binding site" evidence="7">
    <location>
        <position position="72"/>
    </location>
    <ligand>
        <name>substrate</name>
    </ligand>
</feature>
<dbReference type="PANTHER" id="PTHR11067">
    <property type="entry name" value="INOSINE TRIPHOSPHATE PYROPHOSPHATASE/HAM1 PROTEIN"/>
    <property type="match status" value="1"/>
</dbReference>
<dbReference type="Gene3D" id="3.90.950.10">
    <property type="match status" value="1"/>
</dbReference>
<comment type="catalytic activity">
    <reaction evidence="7">
        <text>XTP + H2O = XMP + diphosphate + H(+)</text>
        <dbReference type="Rhea" id="RHEA:28610"/>
        <dbReference type="ChEBI" id="CHEBI:15377"/>
        <dbReference type="ChEBI" id="CHEBI:15378"/>
        <dbReference type="ChEBI" id="CHEBI:33019"/>
        <dbReference type="ChEBI" id="CHEBI:57464"/>
        <dbReference type="ChEBI" id="CHEBI:61314"/>
        <dbReference type="EC" id="3.6.1.66"/>
    </reaction>
</comment>
<dbReference type="HAMAP" id="MF_01405">
    <property type="entry name" value="Non_canon_purine_NTPase"/>
    <property type="match status" value="1"/>
</dbReference>
<keyword evidence="4 7" id="KW-0378">Hydrolase</keyword>
<dbReference type="NCBIfam" id="TIGR00042">
    <property type="entry name" value="RdgB/HAM1 family non-canonical purine NTP pyrophosphatase"/>
    <property type="match status" value="1"/>
</dbReference>
<evidence type="ECO:0000256" key="6">
    <source>
        <dbReference type="ARBA" id="ARBA00023080"/>
    </source>
</evidence>
<evidence type="ECO:0000256" key="2">
    <source>
        <dbReference type="ARBA" id="ARBA00022723"/>
    </source>
</evidence>
<name>A0ABN0WDG6_9BACI</name>
<sequence>MKRKVVIATQNKGKAKEFESLFSSFNFEVVTLLDLPEAIDIVEDGSTFEENATIKSETIANKFDCIAIGDDSGLIVDFLNGKPGIYSARYAGEEKNDEANLQKVLHELEGVPSEERTARFYCALAFSAPGIKTKTVSGTCEGKILTEKRGSEGFGYDPIFYVEDLGKSLAELSKEEKNQISHRGNAIKKLAAVIDEWMEEVKNHENRDC</sequence>
<dbReference type="PANTHER" id="PTHR11067:SF9">
    <property type="entry name" value="INOSINE TRIPHOSPHATE PYROPHOSPHATASE"/>
    <property type="match status" value="1"/>
</dbReference>
<evidence type="ECO:0000256" key="7">
    <source>
        <dbReference type="HAMAP-Rule" id="MF_01405"/>
    </source>
</evidence>
<evidence type="ECO:0000256" key="4">
    <source>
        <dbReference type="ARBA" id="ARBA00022801"/>
    </source>
</evidence>
<feature type="active site" description="Proton acceptor" evidence="7">
    <location>
        <position position="71"/>
    </location>
</feature>
<feature type="binding site" evidence="7">
    <location>
        <position position="177"/>
    </location>
    <ligand>
        <name>substrate</name>
    </ligand>
</feature>